<dbReference type="EMBL" id="WMJY01000061">
    <property type="protein sequence ID" value="MTH31040.1"/>
    <property type="molecule type" value="Genomic_DNA"/>
</dbReference>
<dbReference type="Proteomes" id="UP000488936">
    <property type="component" value="Unassembled WGS sequence"/>
</dbReference>
<reference evidence="1 2" key="1">
    <citation type="journal article" date="2006" name="Int. J. Syst. Evol. Microbiol.">
        <title>Myroides pelagicus sp. nov., isolated from seawater in Thailand.</title>
        <authorList>
            <person name="Yoon J."/>
            <person name="Maneerat S."/>
            <person name="Kawai F."/>
            <person name="Yokota A."/>
        </authorList>
    </citation>
    <scope>NUCLEOTIDE SEQUENCE [LARGE SCALE GENOMIC DNA]</scope>
    <source>
        <strain evidence="1 2">SM1T</strain>
    </source>
</reference>
<evidence type="ECO:0000313" key="2">
    <source>
        <dbReference type="Proteomes" id="UP000488936"/>
    </source>
</evidence>
<keyword evidence="2" id="KW-1185">Reference proteome</keyword>
<accession>A0A7K1GQR6</accession>
<evidence type="ECO:0000313" key="1">
    <source>
        <dbReference type="EMBL" id="MTH31040.1"/>
    </source>
</evidence>
<protein>
    <submittedName>
        <fullName evidence="1">Uncharacterized protein</fullName>
    </submittedName>
</protein>
<proteinExistence type="predicted"/>
<name>A0A7K1GQR6_9FLAO</name>
<dbReference type="AlphaFoldDB" id="A0A7K1GQR6"/>
<organism evidence="1 2">
    <name type="scientific">Myroides pelagicus</name>
    <dbReference type="NCBI Taxonomy" id="270914"/>
    <lineage>
        <taxon>Bacteria</taxon>
        <taxon>Pseudomonadati</taxon>
        <taxon>Bacteroidota</taxon>
        <taxon>Flavobacteriia</taxon>
        <taxon>Flavobacteriales</taxon>
        <taxon>Flavobacteriaceae</taxon>
        <taxon>Myroides</taxon>
    </lineage>
</organism>
<gene>
    <name evidence="1" type="ORF">GJV77_14295</name>
</gene>
<sequence>MLLEMLEIFDEETNLGKLYISYPMVESIKHFSKTLDFKNLKVEAKENIKYKKMVSEESDSIYQQYSKYTFEIWKLLLITHLSKMNYIVTDNFTLPKKSFSQRVIFLNQKEKYIDKDSNVSVLSGFPVFMFDYFGFTKVSNIIGC</sequence>
<comment type="caution">
    <text evidence="1">The sequence shown here is derived from an EMBL/GenBank/DDBJ whole genome shotgun (WGS) entry which is preliminary data.</text>
</comment>